<comment type="caution">
    <text evidence="2">The sequence shown here is derived from an EMBL/GenBank/DDBJ whole genome shotgun (WGS) entry which is preliminary data.</text>
</comment>
<reference evidence="2" key="2">
    <citation type="submission" date="2020-09" db="EMBL/GenBank/DDBJ databases">
        <authorList>
            <person name="Sun Q."/>
            <person name="Ohkuma M."/>
        </authorList>
    </citation>
    <scope>NUCLEOTIDE SEQUENCE</scope>
    <source>
        <strain evidence="2">JCM 19831</strain>
    </source>
</reference>
<proteinExistence type="predicted"/>
<dbReference type="Proteomes" id="UP000642070">
    <property type="component" value="Unassembled WGS sequence"/>
</dbReference>
<evidence type="ECO:0000313" key="1">
    <source>
        <dbReference type="EMBL" id="GGM77506.1"/>
    </source>
</evidence>
<dbReference type="InterPro" id="IPR046267">
    <property type="entry name" value="DUF6300"/>
</dbReference>
<dbReference type="EMBL" id="BMPI01000075">
    <property type="protein sequence ID" value="GGM77506.1"/>
    <property type="molecule type" value="Genomic_DNA"/>
</dbReference>
<sequence length="73" mass="7709">MTGEWTCHRCGADTLLAVLHVPGTWTNATGTRFPVVHKLVVCAACDPAGPRTPAAVDEDVLAAEADAWHRGTL</sequence>
<dbReference type="AlphaFoldDB" id="A0A917X6T7"/>
<reference evidence="2" key="1">
    <citation type="journal article" date="2014" name="Int. J. Syst. Evol. Microbiol.">
        <title>Complete genome sequence of Corynebacterium casei LMG S-19264T (=DSM 44701T), isolated from a smear-ripened cheese.</title>
        <authorList>
            <consortium name="US DOE Joint Genome Institute (JGI-PGF)"/>
            <person name="Walter F."/>
            <person name="Albersmeier A."/>
            <person name="Kalinowski J."/>
            <person name="Ruckert C."/>
        </authorList>
    </citation>
    <scope>NUCLEOTIDE SEQUENCE</scope>
    <source>
        <strain evidence="2">JCM 19831</strain>
    </source>
</reference>
<evidence type="ECO:0000313" key="3">
    <source>
        <dbReference type="Proteomes" id="UP000642070"/>
    </source>
</evidence>
<keyword evidence="3" id="KW-1185">Reference proteome</keyword>
<name>A0A917X6T7_9ACTN</name>
<gene>
    <name evidence="1" type="ORF">GCM10007977_093720</name>
    <name evidence="2" type="ORF">GCM10007977_093970</name>
</gene>
<organism evidence="2 3">
    <name type="scientific">Dactylosporangium sucinum</name>
    <dbReference type="NCBI Taxonomy" id="1424081"/>
    <lineage>
        <taxon>Bacteria</taxon>
        <taxon>Bacillati</taxon>
        <taxon>Actinomycetota</taxon>
        <taxon>Actinomycetes</taxon>
        <taxon>Micromonosporales</taxon>
        <taxon>Micromonosporaceae</taxon>
        <taxon>Dactylosporangium</taxon>
    </lineage>
</organism>
<evidence type="ECO:0000313" key="2">
    <source>
        <dbReference type="EMBL" id="GGM77717.1"/>
    </source>
</evidence>
<dbReference type="RefSeq" id="WP_190256585.1">
    <property type="nucleotide sequence ID" value="NZ_BMPI01000075.1"/>
</dbReference>
<dbReference type="Pfam" id="PF19817">
    <property type="entry name" value="DUF6300"/>
    <property type="match status" value="1"/>
</dbReference>
<protein>
    <submittedName>
        <fullName evidence="2">Uncharacterized protein</fullName>
    </submittedName>
</protein>
<dbReference type="EMBL" id="BMPI01000076">
    <property type="protein sequence ID" value="GGM77717.1"/>
    <property type="molecule type" value="Genomic_DNA"/>
</dbReference>
<accession>A0A917X6T7</accession>